<evidence type="ECO:0000256" key="6">
    <source>
        <dbReference type="ARBA" id="ARBA00023014"/>
    </source>
</evidence>
<dbReference type="InterPro" id="IPR001663">
    <property type="entry name" value="Rng_hydr_dOase-A"/>
</dbReference>
<sequence>MTTQQKRQQGDGVRCEGISFQELLDAEEVEVPAYLRENTCDYMGDEDLDVARWISPEYHQLEKEKLWPKVWQMACRVEDIPEVGDHHVYEVIDQSVIITRSSKDEIKGFINSCLHRGRILREEDGCVQEFACPFHGATWDLDGNFKGIPCKWDFRHLEDKDMSLPQVKVDTWGGFVFINFDQNAEPLADYLAPMPEHFQRFPLHEYYKGAHVQRVVQCNWKVGAEAFMESFHTVATHREIMTFTGDANSQYDTFGDNISRSVTPMGVASPHLEGIAEEKTLKDILDLSGRMALSGSDGQLLPEGFTARKYVADMNRKIFEDVSGEDLSDATAAELEDAILYSAFPNMQVWTGYHGNIVYRFLPNGDDPDSCLFDTMLLFRVPKGEEKPAGKPVTKLRPDQCFADAKELGDLGVVFDQDDANMPMVQKGMKASKKGAVSLGSYQESRIRHLHQTLDKYLKA</sequence>
<dbReference type="Proteomes" id="UP001409585">
    <property type="component" value="Unassembled WGS sequence"/>
</dbReference>
<dbReference type="Gene3D" id="3.90.380.10">
    <property type="entry name" value="Naphthalene 1,2-dioxygenase Alpha Subunit, Chain A, domain 1"/>
    <property type="match status" value="1"/>
</dbReference>
<gene>
    <name evidence="8" type="ORF">GCM10025791_36750</name>
</gene>
<dbReference type="SUPFAM" id="SSF55961">
    <property type="entry name" value="Bet v1-like"/>
    <property type="match status" value="1"/>
</dbReference>
<reference evidence="9" key="1">
    <citation type="journal article" date="2019" name="Int. J. Syst. Evol. Microbiol.">
        <title>The Global Catalogue of Microorganisms (GCM) 10K type strain sequencing project: providing services to taxonomists for standard genome sequencing and annotation.</title>
        <authorList>
            <consortium name="The Broad Institute Genomics Platform"/>
            <consortium name="The Broad Institute Genome Sequencing Center for Infectious Disease"/>
            <person name="Wu L."/>
            <person name="Ma J."/>
        </authorList>
    </citation>
    <scope>NUCLEOTIDE SEQUENCE [LARGE SCALE GENOMIC DNA]</scope>
    <source>
        <strain evidence="9">JCM 19134</strain>
    </source>
</reference>
<comment type="cofactor">
    <cofactor evidence="1">
        <name>Fe cation</name>
        <dbReference type="ChEBI" id="CHEBI:24875"/>
    </cofactor>
</comment>
<evidence type="ECO:0000256" key="2">
    <source>
        <dbReference type="ARBA" id="ARBA00022714"/>
    </source>
</evidence>
<dbReference type="PANTHER" id="PTHR43756">
    <property type="entry name" value="CHOLINE MONOOXYGENASE, CHLOROPLASTIC"/>
    <property type="match status" value="1"/>
</dbReference>
<evidence type="ECO:0000256" key="5">
    <source>
        <dbReference type="ARBA" id="ARBA00023004"/>
    </source>
</evidence>
<keyword evidence="2" id="KW-0001">2Fe-2S</keyword>
<dbReference type="InterPro" id="IPR015879">
    <property type="entry name" value="Ring_hydroxy_dOase_asu_C_dom"/>
</dbReference>
<comment type="caution">
    <text evidence="8">The sequence shown here is derived from an EMBL/GenBank/DDBJ whole genome shotgun (WGS) entry which is preliminary data.</text>
</comment>
<protein>
    <submittedName>
        <fullName evidence="8">Aromatic ring-hydroxylating dioxygenase subunit alpha</fullName>
    </submittedName>
</protein>
<dbReference type="InterPro" id="IPR017941">
    <property type="entry name" value="Rieske_2Fe-2S"/>
</dbReference>
<name>A0AAV3U6X3_9ALTE</name>
<evidence type="ECO:0000256" key="4">
    <source>
        <dbReference type="ARBA" id="ARBA00023002"/>
    </source>
</evidence>
<dbReference type="InterPro" id="IPR036922">
    <property type="entry name" value="Rieske_2Fe-2S_sf"/>
</dbReference>
<dbReference type="CDD" id="cd08882">
    <property type="entry name" value="RHO_alpha_C_MupW-like"/>
    <property type="match status" value="1"/>
</dbReference>
<dbReference type="AlphaFoldDB" id="A0AAV3U6X3"/>
<proteinExistence type="predicted"/>
<evidence type="ECO:0000313" key="8">
    <source>
        <dbReference type="EMBL" id="GAA4952618.1"/>
    </source>
</evidence>
<dbReference type="GO" id="GO:0051537">
    <property type="term" value="F:2 iron, 2 sulfur cluster binding"/>
    <property type="evidence" value="ECO:0007669"/>
    <property type="project" value="UniProtKB-KW"/>
</dbReference>
<dbReference type="EMBL" id="BAABLX010000029">
    <property type="protein sequence ID" value="GAA4952618.1"/>
    <property type="molecule type" value="Genomic_DNA"/>
</dbReference>
<accession>A0AAV3U6X3</accession>
<dbReference type="PANTHER" id="PTHR43756:SF5">
    <property type="entry name" value="CHOLINE MONOOXYGENASE, CHLOROPLASTIC"/>
    <property type="match status" value="1"/>
</dbReference>
<keyword evidence="3" id="KW-0479">Metal-binding</keyword>
<evidence type="ECO:0000256" key="1">
    <source>
        <dbReference type="ARBA" id="ARBA00001962"/>
    </source>
</evidence>
<evidence type="ECO:0000256" key="3">
    <source>
        <dbReference type="ARBA" id="ARBA00022723"/>
    </source>
</evidence>
<feature type="domain" description="Rieske" evidence="7">
    <location>
        <begin position="71"/>
        <end position="178"/>
    </location>
</feature>
<evidence type="ECO:0000313" key="9">
    <source>
        <dbReference type="Proteomes" id="UP001409585"/>
    </source>
</evidence>
<dbReference type="PROSITE" id="PS51296">
    <property type="entry name" value="RIESKE"/>
    <property type="match status" value="1"/>
</dbReference>
<dbReference type="Gene3D" id="2.102.10.10">
    <property type="entry name" value="Rieske [2Fe-2S] iron-sulphur domain"/>
    <property type="match status" value="1"/>
</dbReference>
<keyword evidence="4" id="KW-0560">Oxidoreductase</keyword>
<keyword evidence="5" id="KW-0408">Iron</keyword>
<keyword evidence="9" id="KW-1185">Reference proteome</keyword>
<dbReference type="Pfam" id="PF00355">
    <property type="entry name" value="Rieske"/>
    <property type="match status" value="1"/>
</dbReference>
<dbReference type="GO" id="GO:0051213">
    <property type="term" value="F:dioxygenase activity"/>
    <property type="evidence" value="ECO:0007669"/>
    <property type="project" value="UniProtKB-KW"/>
</dbReference>
<dbReference type="CDD" id="cd03469">
    <property type="entry name" value="Rieske_RO_Alpha_N"/>
    <property type="match status" value="1"/>
</dbReference>
<organism evidence="8 9">
    <name type="scientific">Halioxenophilus aromaticivorans</name>
    <dbReference type="NCBI Taxonomy" id="1306992"/>
    <lineage>
        <taxon>Bacteria</taxon>
        <taxon>Pseudomonadati</taxon>
        <taxon>Pseudomonadota</taxon>
        <taxon>Gammaproteobacteria</taxon>
        <taxon>Alteromonadales</taxon>
        <taxon>Alteromonadaceae</taxon>
        <taxon>Halioxenophilus</taxon>
    </lineage>
</organism>
<dbReference type="SUPFAM" id="SSF50022">
    <property type="entry name" value="ISP domain"/>
    <property type="match status" value="1"/>
</dbReference>
<dbReference type="RefSeq" id="WP_345425910.1">
    <property type="nucleotide sequence ID" value="NZ_AP031496.1"/>
</dbReference>
<keyword evidence="6" id="KW-0411">Iron-sulfur</keyword>
<dbReference type="Pfam" id="PF00848">
    <property type="entry name" value="Ring_hydroxyl_A"/>
    <property type="match status" value="1"/>
</dbReference>
<dbReference type="GO" id="GO:0005506">
    <property type="term" value="F:iron ion binding"/>
    <property type="evidence" value="ECO:0007669"/>
    <property type="project" value="InterPro"/>
</dbReference>
<evidence type="ECO:0000259" key="7">
    <source>
        <dbReference type="PROSITE" id="PS51296"/>
    </source>
</evidence>
<keyword evidence="8" id="KW-0223">Dioxygenase</keyword>
<dbReference type="PRINTS" id="PR00090">
    <property type="entry name" value="RNGDIOXGNASE"/>
</dbReference>